<feature type="signal peptide" evidence="5">
    <location>
        <begin position="1"/>
        <end position="24"/>
    </location>
</feature>
<comment type="subcellular location">
    <subcellularLocation>
        <location evidence="1">Secreted</location>
    </subcellularLocation>
</comment>
<dbReference type="InterPro" id="IPR013517">
    <property type="entry name" value="FG-GAP"/>
</dbReference>
<organism evidence="7 8">
    <name type="scientific">Cellvibrio japonicus (strain Ueda107)</name>
    <name type="common">Pseudomonas fluorescens subsp. cellulosa</name>
    <dbReference type="NCBI Taxonomy" id="498211"/>
    <lineage>
        <taxon>Bacteria</taxon>
        <taxon>Pseudomonadati</taxon>
        <taxon>Pseudomonadota</taxon>
        <taxon>Gammaproteobacteria</taxon>
        <taxon>Cellvibrionales</taxon>
        <taxon>Cellvibrionaceae</taxon>
        <taxon>Cellvibrio</taxon>
    </lineage>
</organism>
<dbReference type="GO" id="GO:0005576">
    <property type="term" value="C:extracellular region"/>
    <property type="evidence" value="ECO:0007669"/>
    <property type="project" value="UniProtKB-SubCell"/>
</dbReference>
<feature type="domain" description="CBM6" evidence="6">
    <location>
        <begin position="25"/>
        <end position="153"/>
    </location>
</feature>
<dbReference type="STRING" id="498211.CJA_0494"/>
<evidence type="ECO:0000256" key="3">
    <source>
        <dbReference type="ARBA" id="ARBA00022729"/>
    </source>
</evidence>
<name>B3PIY3_CELJU</name>
<keyword evidence="3 5" id="KW-0732">Signal</keyword>
<dbReference type="GO" id="GO:0030246">
    <property type="term" value="F:carbohydrate binding"/>
    <property type="evidence" value="ECO:0007669"/>
    <property type="project" value="InterPro"/>
</dbReference>
<dbReference type="OrthoDB" id="7059642at2"/>
<dbReference type="PANTHER" id="PTHR32305:SF15">
    <property type="entry name" value="PROTEIN RHSA-RELATED"/>
    <property type="match status" value="1"/>
</dbReference>
<dbReference type="SUPFAM" id="SSF49785">
    <property type="entry name" value="Galactose-binding domain-like"/>
    <property type="match status" value="1"/>
</dbReference>
<dbReference type="GO" id="GO:0005737">
    <property type="term" value="C:cytoplasm"/>
    <property type="evidence" value="ECO:0007669"/>
    <property type="project" value="InterPro"/>
</dbReference>
<keyword evidence="4" id="KW-0843">Virulence</keyword>
<evidence type="ECO:0000313" key="7">
    <source>
        <dbReference type="EMBL" id="ACE84402.1"/>
    </source>
</evidence>
<evidence type="ECO:0000259" key="6">
    <source>
        <dbReference type="PROSITE" id="PS51175"/>
    </source>
</evidence>
<dbReference type="PANTHER" id="PTHR32305">
    <property type="match status" value="1"/>
</dbReference>
<dbReference type="InterPro" id="IPR028994">
    <property type="entry name" value="Integrin_alpha_N"/>
</dbReference>
<dbReference type="PROSITE" id="PS51175">
    <property type="entry name" value="CBM6"/>
    <property type="match status" value="1"/>
</dbReference>
<sequence>MQSFSVFRSLSVFLFLLFANQAWALTLEENTSGFCSYDGAVQSTHAGAANNQYVNLSNEAGKGITWAVQVAQAGNYTVQFRYANAGTQSAIQAAIRVNGVVVSHGFPFPKTTAWNSWTNSGLLTLALKAGNNTIRLETTVATEFANIDSLTVHGTGLSAGTCSGAGTPQAPNNGVILQPQAPVLASTPSPSAGIDMARPAPGEFDVTSSGQASYTLPILTAPGTAGLVPKVSVGYSSGAGNGPMGLGWSLSAGGAISRCRQTDSQDKNALPVTWSAQDRFCLNGERLLVVSGNYGAPGSIYKTEIDNYARITAVGGTSGHPSYFTVEYKDGLIETFGNTAHSANSQDQLSSTNTNTVLNWHLSRQTDSAGNKIEYQYTRDADGLRLASIGYAYGATQTPGALIYIDYDDRSDPVSGYVAGHYYNMGKRVSVIRSVNLSEGQYKEIRRYKFTYNQNTAYTTNDKLSRINKVEECVESVCPSFVEFDWQNFEQQIDTQGASSNFVGGVSDYRLGDINGDGLLDVVWYEEAKTVPNTLHDVLQKRSYRYALGEINTEGRYIFNMGNSYKSPSAYDDRNLHIVDSNNDGIGNIIAGGLRDVADIYLDVNGDGLVDKIKWINGARPWEFYYYPLQTISYASPNPNADTTSSEFYRYVGGGMRQQFDTTNHVPSINDASRWEDFSYFQPASGGQPAVDNLHLAPIRFIWPFMGDFNGSGRMDLVAETYSQAFGCVDDGNEEGCPSIFSRPSVYTMQKPTSTEPQWANGIELKYFNASIAYMANRAFAVDLNGDGLTDMLVGGGTNWYFRLSNGLELGPEQYINVPGGPFNTTDQVATDVAVADYNGDGYPDFIWHSPNAPFNSTGASSGQGSIKVKYWDPAINNFEAGERFIKSEPYQVLTNYGDARYGWNFSFSRFKTTAINMMDLDGDGRSELVVTPTRQTGAITVYKSTGSQSPINKVIGIRDSLGKNITVNYEAINRTGHYIGGHKVYNANDAEMCTTLANSSGYYTRSMCWSVDAAATQNDFYRNINDPWRNLSSDEQSLKPDSPVSSSVGATFVVTNTAQSAPLSNNPSALKQTAYFYEHARTQAAGRGFLGFEAFTVVDRETGIRVRNSFRQDWPYVGRLHKSQIFTEYGNKLSESVNQWALVACYYYGVANNTCVDNYRQTMKDQGSAALGSLGVFLRKEDTKEYALLDEGYAQGTLLKNSVTTNTYEGNGNVLESTTQISSSLPLESITKTTTNTYVYMSETWSMWKGRLQQIKTVTSNNRYGAITRTSSFDYYTSGSAIGLLKTETVEPDNSDYNVTTTHSYHMGNRVASSTTADGQTRKTEIEYDTLGRYIDKTYEFFTNGSDPNTPVKYLATQVITRDKYGTPTLSRRYYSTTAFVSHKTATTTFGTPYFNAASTGEFTEVRMGVGTGSEGVCPSDTKIWSTAQMAGGGKSIQCVDLLGRVRRAGDLGFTGTNWSLVDTEYDKQGRVVRSSAPYASGTADRYWTSYSYDVLGRVTETLVPYNNTHVATTTEYDNLNVVITNPKGQVRTEKRDLVGQVIEVVDPNNGVTRFAYDARGNMREMKDPALNTTTIGYDLRDRKTSMSDPDKGNWTYRYNRFNELVCQRDGKNQVITMGYDIRGRMVNRIERPNGASCDTTSISFGTYWVYDTASNGLGQLESVHTTPQGVPEFRQRFKYDSRGRLSTKETSFAGHLGALTTHHEKITYDQFNRVYQQFDAAREVNTFETNGVQHLYNAQGYLHKVVDATSYSGSQQAYYTIQDQDARGNVISALYGNGVTQAAVYEAATGLTKKLQATRAHPVSLLQDIQLEWDEVGNLSSRHERGTAGESVARNIYESFGYDSLNRLNSWASSGDLTASQSVTYDAIDNIRSKGGQSFLYGSECGASLNAGPHAVCNAHDYHYRYDNNGNLVNDGRGRNLQYTRDDLPSYISVESHNTRFFYDPLRARYKRVDTAAGNQVTTTLYVGAVEKVYYPDGSTEWKRNIAGVGQITHTLNSQGVMAGEAQRYFIKDHLGSISLITDEIGSVEQAHYFDPWGMPQKVVTAGSIKQWQEDLARYRLSSKPITTRGFTGHEHLAEMDLIHMNGRLYDARLGRFVQADPIIQDPLRVQSLNRYSYVWNNPLNATDPSGFKCETVNDKQICTNDKPTEEVQVDGVKPPPQKNSGLAYTITDPTAIQQWLSQQGKSMADFESRMSELGISKASGSNRARAGSGVLWADKDGDIVGLGDKNNTAVFALGEVSAAAEEAIGLSPWVDSASPFAGRSVCGSDRACVAAADEFQTQGNIIALSSAIPIEGLAFSALKIATLLKRADYAKDALVVAKGLGNFADEAKLLSHFEKHGAEFGVKSADEYLSIARGVMQNGTKVQYVYKGETRTGFVQLMGNTNKGQSKFAFVGTNSQGQITTLHAKSGKDFWKTLNGNAQNKTIYQVQ</sequence>
<evidence type="ECO:0000256" key="4">
    <source>
        <dbReference type="ARBA" id="ARBA00023026"/>
    </source>
</evidence>
<dbReference type="InterPro" id="IPR050708">
    <property type="entry name" value="T6SS_VgrG/RHS"/>
</dbReference>
<proteinExistence type="predicted"/>
<dbReference type="Gene3D" id="2.180.10.10">
    <property type="entry name" value="RHS repeat-associated core"/>
    <property type="match status" value="2"/>
</dbReference>
<dbReference type="InterPro" id="IPR005084">
    <property type="entry name" value="CBM6"/>
</dbReference>
<dbReference type="Pfam" id="PF03422">
    <property type="entry name" value="CBM_6"/>
    <property type="match status" value="1"/>
</dbReference>
<dbReference type="eggNOG" id="COG5529">
    <property type="taxonomic scope" value="Bacteria"/>
</dbReference>
<dbReference type="CAZy" id="CBM35">
    <property type="family name" value="Carbohydrate-Binding Module Family 35"/>
</dbReference>
<dbReference type="EMBL" id="CP000934">
    <property type="protein sequence ID" value="ACE84402.1"/>
    <property type="molecule type" value="Genomic_DNA"/>
</dbReference>
<dbReference type="InterPro" id="IPR003284">
    <property type="entry name" value="Sal_SpvB"/>
</dbReference>
<feature type="chain" id="PRO_5002796592" evidence="5">
    <location>
        <begin position="25"/>
        <end position="2434"/>
    </location>
</feature>
<keyword evidence="2" id="KW-0964">Secreted</keyword>
<evidence type="ECO:0000313" key="8">
    <source>
        <dbReference type="Proteomes" id="UP000001036"/>
    </source>
</evidence>
<dbReference type="Proteomes" id="UP000001036">
    <property type="component" value="Chromosome"/>
</dbReference>
<dbReference type="InterPro" id="IPR006530">
    <property type="entry name" value="YD"/>
</dbReference>
<protein>
    <submittedName>
        <fullName evidence="7">Carbohydrate binding protein, cbp35C</fullName>
    </submittedName>
</protein>
<dbReference type="InterPro" id="IPR008979">
    <property type="entry name" value="Galactose-bd-like_sf"/>
</dbReference>
<evidence type="ECO:0000256" key="1">
    <source>
        <dbReference type="ARBA" id="ARBA00004613"/>
    </source>
</evidence>
<dbReference type="InterPro" id="IPR031325">
    <property type="entry name" value="RHS_repeat"/>
</dbReference>
<evidence type="ECO:0000256" key="2">
    <source>
        <dbReference type="ARBA" id="ARBA00022525"/>
    </source>
</evidence>
<dbReference type="InterPro" id="IPR022385">
    <property type="entry name" value="Rhs_assc_core"/>
</dbReference>
<gene>
    <name evidence="7" type="primary">cbp35C</name>
    <name evidence="7" type="ordered locus">CJA_0494</name>
</gene>
<dbReference type="HOGENOM" id="CLU_000852_0_1_6"/>
<dbReference type="NCBIfam" id="TIGR01643">
    <property type="entry name" value="YD_repeat_2x"/>
    <property type="match status" value="1"/>
</dbReference>
<dbReference type="CDD" id="cd04082">
    <property type="entry name" value="CBM35_pectate_lyase-like"/>
    <property type="match status" value="1"/>
</dbReference>
<dbReference type="Gene3D" id="2.130.10.130">
    <property type="entry name" value="Integrin alpha, N-terminal"/>
    <property type="match status" value="1"/>
</dbReference>
<reference evidence="7 8" key="1">
    <citation type="journal article" date="2008" name="J. Bacteriol.">
        <title>Insights into plant cell wall degradation from the genome sequence of the soil bacterium Cellvibrio japonicus.</title>
        <authorList>
            <person name="Deboy R.T."/>
            <person name="Mongodin E.F."/>
            <person name="Fouts D.E."/>
            <person name="Tailford L.E."/>
            <person name="Khouri H."/>
            <person name="Emerson J.B."/>
            <person name="Mohamoud Y."/>
            <person name="Watkins K."/>
            <person name="Henrissat B."/>
            <person name="Gilbert H.J."/>
            <person name="Nelson K.E."/>
        </authorList>
    </citation>
    <scope>NUCLEOTIDE SEQUENCE [LARGE SCALE GENOMIC DNA]</scope>
    <source>
        <strain evidence="7 8">Ueda107</strain>
    </source>
</reference>
<dbReference type="RefSeq" id="WP_012486174.1">
    <property type="nucleotide sequence ID" value="NC_010995.1"/>
</dbReference>
<accession>B3PIY3</accession>
<dbReference type="Pfam" id="PF03534">
    <property type="entry name" value="SpvB"/>
    <property type="match status" value="1"/>
</dbReference>
<dbReference type="Pfam" id="PF05593">
    <property type="entry name" value="RHS_repeat"/>
    <property type="match status" value="1"/>
</dbReference>
<dbReference type="Gene3D" id="2.60.120.260">
    <property type="entry name" value="Galactose-binding domain-like"/>
    <property type="match status" value="1"/>
</dbReference>
<dbReference type="NCBIfam" id="TIGR03696">
    <property type="entry name" value="Rhs_assc_core"/>
    <property type="match status" value="1"/>
</dbReference>
<dbReference type="SUPFAM" id="SSF69318">
    <property type="entry name" value="Integrin alpha N-terminal domain"/>
    <property type="match status" value="1"/>
</dbReference>
<dbReference type="KEGG" id="cja:CJA_0494"/>
<evidence type="ECO:0000256" key="5">
    <source>
        <dbReference type="SAM" id="SignalP"/>
    </source>
</evidence>
<dbReference type="eggNOG" id="COG3209">
    <property type="taxonomic scope" value="Bacteria"/>
</dbReference>
<keyword evidence="8" id="KW-1185">Reference proteome</keyword>
<dbReference type="Pfam" id="PF13517">
    <property type="entry name" value="FG-GAP_3"/>
    <property type="match status" value="1"/>
</dbReference>